<sequence>MCDLIDLNSPDVKGLPDAAKLASPLIPVPKTTEATGGEANPSASEKRESVGSNPFDRVLHETTEYISKKGDPFEVMFQRALKFKGRKNADPRMQLVDFTDDFTPKRKKRYLKMNKTLDALDESLLRDKLELSCRKLATEVKEDFCSHSARNTDVVCSDNVTENAPILKNNLKIFVTTPDSLELSILNQSAMNDTLLEPASKTKEDNEISPFLESDALFKELHLPPNANVKSIESRCALSQGDMRSPIKLPCLNRRLQSASCDQRRALQSEGSTVSSLNRGFLDSKQSEQSVFSSLSNISSVKPNSISVSSLMSNDTMNDAFLNSNSLKKNVEKTSTAEDSQEVKLKQYELSDLAEKFNKLKCTMNGTNSISSVMDDSNSLKEGNNKQIANDKLIDVDVFVLENSNKEHNKSSVSTDSSDSVFTDTSKLDKSIMNEAKTLARTFEELALKSDSGSSADSDDLISNNTLWMSDLLPAFEDEPVVHNLIELPVSPEKNSKDAIKDDKQHISTSMNNAKENSLKGIVSQFTDCVPTVKQTIVTSLLSDLKKLLKAENNTEVNKLVDDLEIALGAKNNTELLITCLNISNELQSPRKSSSAESSEKTSVDKGKDESGKISSEGEVCNGEKSLSDITHKLENTSQAAVAASDNDVSAQTSPCKDNSRNLNDTNAPKVAVNTSYIEQQNNQLDEKLAVELLMNLRKLLRGQADDAATIQILKNIGKALNIASNICKLENEQRMNCDRKRNIQQTTPVKDVGSDRVAHLANATHRRSFDSKSKRTFEKSGRRSAPVIESPTSNMPGIRHKYTGISEVENRKKRSSSDSEFISLANKKVVIPETAKTKVETTEYDVKKEKPIAIGDVKNRLKKRSSVINKKGPMKALHPVNNVQKRASLGKRAAPSSSTVTPPKSDKVAAFGSKIISSTPNSVDSNHCMLRKPARSNPVASSTPNGQNGKASSAQVTSANKNRNFSCEISPVTTYANPTGNDERKDSPKRSCSKLPTPKKSATPKRQETDVPRTSRYSTPPRHNSSFNVNHQRSLPESPQRLNRSLATSQRYSPVYRRKSNEKVGQSPLKENNRVIAKVKPLKLISKLKRHSNGDFAEKENNCA</sequence>
<feature type="region of interest" description="Disordered" evidence="1">
    <location>
        <begin position="638"/>
        <end position="667"/>
    </location>
</feature>
<gene>
    <name evidence="2" type="ORF">X777_16425</name>
</gene>
<feature type="region of interest" description="Disordered" evidence="1">
    <location>
        <begin position="26"/>
        <end position="52"/>
    </location>
</feature>
<keyword evidence="3" id="KW-1185">Reference proteome</keyword>
<dbReference type="EMBL" id="KK107906">
    <property type="protein sequence ID" value="EZA47262.1"/>
    <property type="molecule type" value="Genomic_DNA"/>
</dbReference>
<evidence type="ECO:0000313" key="2">
    <source>
        <dbReference type="EMBL" id="EZA47262.1"/>
    </source>
</evidence>
<evidence type="ECO:0000313" key="3">
    <source>
        <dbReference type="Proteomes" id="UP000053097"/>
    </source>
</evidence>
<feature type="region of interest" description="Disordered" evidence="1">
    <location>
        <begin position="888"/>
        <end position="907"/>
    </location>
</feature>
<dbReference type="OMA" id="MCDLIDL"/>
<feature type="compositionally biased region" description="Polar residues" evidence="1">
    <location>
        <begin position="653"/>
        <end position="667"/>
    </location>
</feature>
<feature type="region of interest" description="Disordered" evidence="1">
    <location>
        <begin position="918"/>
        <end position="1073"/>
    </location>
</feature>
<evidence type="ECO:0000256" key="1">
    <source>
        <dbReference type="SAM" id="MobiDB-lite"/>
    </source>
</evidence>
<dbReference type="OrthoDB" id="6747212at2759"/>
<accession>A0A026VU54</accession>
<protein>
    <submittedName>
        <fullName evidence="2">Uncharacterized protein</fullName>
    </submittedName>
</protein>
<dbReference type="AlphaFoldDB" id="A0A026VU54"/>
<feature type="compositionally biased region" description="Low complexity" evidence="1">
    <location>
        <begin position="639"/>
        <end position="652"/>
    </location>
</feature>
<organism evidence="2 3">
    <name type="scientific">Ooceraea biroi</name>
    <name type="common">Clonal raider ant</name>
    <name type="synonym">Cerapachys biroi</name>
    <dbReference type="NCBI Taxonomy" id="2015173"/>
    <lineage>
        <taxon>Eukaryota</taxon>
        <taxon>Metazoa</taxon>
        <taxon>Ecdysozoa</taxon>
        <taxon>Arthropoda</taxon>
        <taxon>Hexapoda</taxon>
        <taxon>Insecta</taxon>
        <taxon>Pterygota</taxon>
        <taxon>Neoptera</taxon>
        <taxon>Endopterygota</taxon>
        <taxon>Hymenoptera</taxon>
        <taxon>Apocrita</taxon>
        <taxon>Aculeata</taxon>
        <taxon>Formicoidea</taxon>
        <taxon>Formicidae</taxon>
        <taxon>Dorylinae</taxon>
        <taxon>Ooceraea</taxon>
    </lineage>
</organism>
<feature type="region of interest" description="Disordered" evidence="1">
    <location>
        <begin position="588"/>
        <end position="621"/>
    </location>
</feature>
<dbReference type="Proteomes" id="UP000053097">
    <property type="component" value="Unassembled WGS sequence"/>
</dbReference>
<reference evidence="2 3" key="1">
    <citation type="journal article" date="2014" name="Curr. Biol.">
        <title>The genome of the clonal raider ant Cerapachys biroi.</title>
        <authorList>
            <person name="Oxley P.R."/>
            <person name="Ji L."/>
            <person name="Fetter-Pruneda I."/>
            <person name="McKenzie S.K."/>
            <person name="Li C."/>
            <person name="Hu H."/>
            <person name="Zhang G."/>
            <person name="Kronauer D.J."/>
        </authorList>
    </citation>
    <scope>NUCLEOTIDE SEQUENCE [LARGE SCALE GENOMIC DNA]</scope>
</reference>
<feature type="compositionally biased region" description="Polar residues" evidence="1">
    <location>
        <begin position="1016"/>
        <end position="1053"/>
    </location>
</feature>
<feature type="compositionally biased region" description="Basic and acidic residues" evidence="1">
    <location>
        <begin position="598"/>
        <end position="612"/>
    </location>
</feature>
<feature type="compositionally biased region" description="Basic and acidic residues" evidence="1">
    <location>
        <begin position="768"/>
        <end position="782"/>
    </location>
</feature>
<feature type="region of interest" description="Disordered" evidence="1">
    <location>
        <begin position="765"/>
        <end position="800"/>
    </location>
</feature>
<proteinExistence type="predicted"/>
<name>A0A026VU54_OOCBI</name>
<feature type="compositionally biased region" description="Polar residues" evidence="1">
    <location>
        <begin position="939"/>
        <end position="981"/>
    </location>
</feature>